<evidence type="ECO:0000256" key="2">
    <source>
        <dbReference type="ARBA" id="ARBA00004123"/>
    </source>
</evidence>
<evidence type="ECO:0000256" key="8">
    <source>
        <dbReference type="ARBA" id="ARBA00022927"/>
    </source>
</evidence>
<dbReference type="InterPro" id="IPR013883">
    <property type="entry name" value="TF_Iwr1_dom"/>
</dbReference>
<dbReference type="OrthoDB" id="10387302at2759"/>
<dbReference type="AlphaFoldDB" id="A0A167MAS3"/>
<feature type="compositionally biased region" description="Acidic residues" evidence="10">
    <location>
        <begin position="341"/>
        <end position="359"/>
    </location>
</feature>
<reference evidence="12 13" key="1">
    <citation type="journal article" date="2016" name="Mol. Biol. Evol.">
        <title>Comparative Genomics of Early-Diverging Mushroom-Forming Fungi Provides Insights into the Origins of Lignocellulose Decay Capabilities.</title>
        <authorList>
            <person name="Nagy L.G."/>
            <person name="Riley R."/>
            <person name="Tritt A."/>
            <person name="Adam C."/>
            <person name="Daum C."/>
            <person name="Floudas D."/>
            <person name="Sun H."/>
            <person name="Yadav J.S."/>
            <person name="Pangilinan J."/>
            <person name="Larsson K.H."/>
            <person name="Matsuura K."/>
            <person name="Barry K."/>
            <person name="Labutti K."/>
            <person name="Kuo R."/>
            <person name="Ohm R.A."/>
            <person name="Bhattacharya S.S."/>
            <person name="Shirouzu T."/>
            <person name="Yoshinaga Y."/>
            <person name="Martin F.M."/>
            <person name="Grigoriev I.V."/>
            <person name="Hibbett D.S."/>
        </authorList>
    </citation>
    <scope>NUCLEOTIDE SEQUENCE [LARGE SCALE GENOMIC DNA]</scope>
    <source>
        <strain evidence="12 13">TUFC12733</strain>
    </source>
</reference>
<evidence type="ECO:0000313" key="13">
    <source>
        <dbReference type="Proteomes" id="UP000076738"/>
    </source>
</evidence>
<dbReference type="GO" id="GO:0015031">
    <property type="term" value="P:protein transport"/>
    <property type="evidence" value="ECO:0007669"/>
    <property type="project" value="UniProtKB-KW"/>
</dbReference>
<feature type="domain" description="Transcription factor Iwr1" evidence="11">
    <location>
        <begin position="299"/>
        <end position="370"/>
    </location>
</feature>
<feature type="region of interest" description="Disordered" evidence="10">
    <location>
        <begin position="242"/>
        <end position="295"/>
    </location>
</feature>
<gene>
    <name evidence="12" type="ORF">CALVIDRAFT_563991</name>
</gene>
<dbReference type="STRING" id="1330018.A0A167MAS3"/>
<evidence type="ECO:0000256" key="1">
    <source>
        <dbReference type="ARBA" id="ARBA00003202"/>
    </source>
</evidence>
<evidence type="ECO:0000313" key="12">
    <source>
        <dbReference type="EMBL" id="KZO96519.1"/>
    </source>
</evidence>
<feature type="compositionally biased region" description="Low complexity" evidence="10">
    <location>
        <begin position="117"/>
        <end position="133"/>
    </location>
</feature>
<comment type="function">
    <text evidence="1">Directs RNA polymerase II nuclear import.</text>
</comment>
<feature type="region of interest" description="Disordered" evidence="10">
    <location>
        <begin position="40"/>
        <end position="70"/>
    </location>
</feature>
<feature type="compositionally biased region" description="Polar residues" evidence="10">
    <location>
        <begin position="257"/>
        <end position="278"/>
    </location>
</feature>
<dbReference type="GO" id="GO:0005737">
    <property type="term" value="C:cytoplasm"/>
    <property type="evidence" value="ECO:0007669"/>
    <property type="project" value="UniProtKB-SubCell"/>
</dbReference>
<evidence type="ECO:0000256" key="4">
    <source>
        <dbReference type="ARBA" id="ARBA00010218"/>
    </source>
</evidence>
<comment type="similarity">
    <text evidence="4">Belongs to the IWR1/SLC7A6OS family.</text>
</comment>
<feature type="compositionally biased region" description="Low complexity" evidence="10">
    <location>
        <begin position="44"/>
        <end position="55"/>
    </location>
</feature>
<keyword evidence="9" id="KW-0539">Nucleus</keyword>
<feature type="compositionally biased region" description="Acidic residues" evidence="10">
    <location>
        <begin position="367"/>
        <end position="383"/>
    </location>
</feature>
<feature type="region of interest" description="Disordered" evidence="10">
    <location>
        <begin position="200"/>
        <end position="225"/>
    </location>
</feature>
<accession>A0A167MAS3</accession>
<evidence type="ECO:0000259" key="11">
    <source>
        <dbReference type="Pfam" id="PF08574"/>
    </source>
</evidence>
<dbReference type="Pfam" id="PF08574">
    <property type="entry name" value="Iwr1"/>
    <property type="match status" value="1"/>
</dbReference>
<dbReference type="Proteomes" id="UP000076738">
    <property type="component" value="Unassembled WGS sequence"/>
</dbReference>
<evidence type="ECO:0000256" key="5">
    <source>
        <dbReference type="ARBA" id="ARBA00017036"/>
    </source>
</evidence>
<keyword evidence="13" id="KW-1185">Reference proteome</keyword>
<evidence type="ECO:0000256" key="3">
    <source>
        <dbReference type="ARBA" id="ARBA00004496"/>
    </source>
</evidence>
<evidence type="ECO:0000256" key="7">
    <source>
        <dbReference type="ARBA" id="ARBA00022490"/>
    </source>
</evidence>
<dbReference type="InterPro" id="IPR040218">
    <property type="entry name" value="SLC7A6OS"/>
</dbReference>
<name>A0A167MAS3_CALVF</name>
<evidence type="ECO:0000256" key="6">
    <source>
        <dbReference type="ARBA" id="ARBA00022448"/>
    </source>
</evidence>
<dbReference type="GO" id="GO:0005634">
    <property type="term" value="C:nucleus"/>
    <property type="evidence" value="ECO:0007669"/>
    <property type="project" value="UniProtKB-SubCell"/>
</dbReference>
<comment type="subcellular location">
    <subcellularLocation>
        <location evidence="3">Cytoplasm</location>
    </subcellularLocation>
    <subcellularLocation>
        <location evidence="2">Nucleus</location>
    </subcellularLocation>
</comment>
<dbReference type="PANTHER" id="PTHR31196:SF2">
    <property type="entry name" value="RNA POLYMERASE II NUCLEAR LOCALIZATION PROTEIN SLC7A6OS-RELATED"/>
    <property type="match status" value="1"/>
</dbReference>
<evidence type="ECO:0000256" key="10">
    <source>
        <dbReference type="SAM" id="MobiDB-lite"/>
    </source>
</evidence>
<dbReference type="EMBL" id="KV417284">
    <property type="protein sequence ID" value="KZO96519.1"/>
    <property type="molecule type" value="Genomic_DNA"/>
</dbReference>
<dbReference type="PANTHER" id="PTHR31196">
    <property type="entry name" value="RNA POLYMERASE II NUCLEAR LOCALIZATION PROTEIN SLC7A6OS-RELATED"/>
    <property type="match status" value="1"/>
</dbReference>
<feature type="region of interest" description="Disordered" evidence="10">
    <location>
        <begin position="104"/>
        <end position="137"/>
    </location>
</feature>
<sequence>MANTIINTQAAAVAAASTPSLMVVGIKRHRDQPPLKALVYGAASGSNPSSSPSSPMMERRKRRRVSEAPETGMFMFAETMDANSWLATQKGEKAAELQKRISDLEKTQSQEPSQPTADALSAAPVEAAPSSAPVQPKRMYRIMPRRKSAALNLEGASTPPEGKVGVPDTIPEAAEKELLFKYLEAELVSVDEAAKELEKAEATKKKEKEKRVEKAAEKPSKVNDKEMDVFNDMVERFLKMHGDLEPDKPLKRPGRPSTDSPKASAPTSATQSGTTTPLTAKEALDKAIAERGTKTPGDDEYVYDLFYFSREKAAEIQMMQLINQGQVASLTGMSAVFDETEEYTSGEEDDSEVDEDSNDENYYQNDYPEERENEEDNWSDSQDDLARRQQIEDGVYYTENRWDDDDEGDELRRPDLSSARAGIFDRFGRRHGGEYSDEEEE</sequence>
<proteinExistence type="inferred from homology"/>
<keyword evidence="7" id="KW-0963">Cytoplasm</keyword>
<feature type="region of interest" description="Disordered" evidence="10">
    <location>
        <begin position="341"/>
        <end position="441"/>
    </location>
</feature>
<keyword evidence="6" id="KW-0813">Transport</keyword>
<organism evidence="12 13">
    <name type="scientific">Calocera viscosa (strain TUFC12733)</name>
    <dbReference type="NCBI Taxonomy" id="1330018"/>
    <lineage>
        <taxon>Eukaryota</taxon>
        <taxon>Fungi</taxon>
        <taxon>Dikarya</taxon>
        <taxon>Basidiomycota</taxon>
        <taxon>Agaricomycotina</taxon>
        <taxon>Dacrymycetes</taxon>
        <taxon>Dacrymycetales</taxon>
        <taxon>Dacrymycetaceae</taxon>
        <taxon>Calocera</taxon>
    </lineage>
</organism>
<protein>
    <recommendedName>
        <fullName evidence="5">Probable RNA polymerase II nuclear localization protein SLC7A6OS</fullName>
    </recommendedName>
</protein>
<feature type="compositionally biased region" description="Basic and acidic residues" evidence="10">
    <location>
        <begin position="282"/>
        <end position="295"/>
    </location>
</feature>
<evidence type="ECO:0000256" key="9">
    <source>
        <dbReference type="ARBA" id="ARBA00023242"/>
    </source>
</evidence>
<keyword evidence="8" id="KW-0653">Protein transport</keyword>
<dbReference type="GO" id="GO:0032502">
    <property type="term" value="P:developmental process"/>
    <property type="evidence" value="ECO:0007669"/>
    <property type="project" value="TreeGrafter"/>
</dbReference>